<gene>
    <name evidence="2" type="ORF">PY02918</name>
</gene>
<keyword evidence="3" id="KW-1185">Reference proteome</keyword>
<accession>Q7RKI3</accession>
<dbReference type="EMBL" id="AABL01000819">
    <property type="protein sequence ID" value="EAA22436.1"/>
    <property type="molecule type" value="Genomic_DNA"/>
</dbReference>
<proteinExistence type="predicted"/>
<comment type="caution">
    <text evidence="2">The sequence shown here is derived from an EMBL/GenBank/DDBJ whole genome shotgun (WGS) entry which is preliminary data.</text>
</comment>
<keyword evidence="1" id="KW-1133">Transmembrane helix</keyword>
<dbReference type="Proteomes" id="UP000008553">
    <property type="component" value="Unassembled WGS sequence"/>
</dbReference>
<evidence type="ECO:0000313" key="2">
    <source>
        <dbReference type="EMBL" id="EAA22436.1"/>
    </source>
</evidence>
<sequence>MFIKKCTKYIIRANCFSIYSNKIVKMYNIMAIITYAYFYIHFLRIIMNKIYGTSLWIFHKNSC</sequence>
<organism evidence="2 3">
    <name type="scientific">Plasmodium yoelii yoelii</name>
    <dbReference type="NCBI Taxonomy" id="73239"/>
    <lineage>
        <taxon>Eukaryota</taxon>
        <taxon>Sar</taxon>
        <taxon>Alveolata</taxon>
        <taxon>Apicomplexa</taxon>
        <taxon>Aconoidasida</taxon>
        <taxon>Haemosporida</taxon>
        <taxon>Plasmodiidae</taxon>
        <taxon>Plasmodium</taxon>
        <taxon>Plasmodium (Vinckeia)</taxon>
    </lineage>
</organism>
<dbReference type="PaxDb" id="73239-Q7RKI3"/>
<reference evidence="2 3" key="1">
    <citation type="journal article" date="2002" name="Nature">
        <title>Genome sequence and comparative analysis of the model rodent malaria parasite Plasmodium yoelii yoelii.</title>
        <authorList>
            <person name="Carlton J.M."/>
            <person name="Angiuoli S.V."/>
            <person name="Suh B.B."/>
            <person name="Kooij T.W."/>
            <person name="Pertea M."/>
            <person name="Silva J.C."/>
            <person name="Ermolaeva M.D."/>
            <person name="Allen J.E."/>
            <person name="Selengut J.D."/>
            <person name="Koo H.L."/>
            <person name="Peterson J.D."/>
            <person name="Pop M."/>
            <person name="Kosack D.S."/>
            <person name="Shumway M.F."/>
            <person name="Bidwell S.L."/>
            <person name="Shallom S.J."/>
            <person name="van Aken S.E."/>
            <person name="Riedmuller S.B."/>
            <person name="Feldblyum T.V."/>
            <person name="Cho J.K."/>
            <person name="Quackenbush J."/>
            <person name="Sedegah M."/>
            <person name="Shoaibi A."/>
            <person name="Cummings L.M."/>
            <person name="Florens L."/>
            <person name="Yates J.R."/>
            <person name="Raine J.D."/>
            <person name="Sinden R.E."/>
            <person name="Harris M.A."/>
            <person name="Cunningham D.A."/>
            <person name="Preiser P.R."/>
            <person name="Bergman L.W."/>
            <person name="Vaidya A.B."/>
            <person name="van Lin L.H."/>
            <person name="Janse C.J."/>
            <person name="Waters A.P."/>
            <person name="Smith H.O."/>
            <person name="White O.R."/>
            <person name="Salzberg S.L."/>
            <person name="Venter J.C."/>
            <person name="Fraser C.M."/>
            <person name="Hoffman S.L."/>
            <person name="Gardner M.J."/>
            <person name="Carucci D.J."/>
        </authorList>
    </citation>
    <scope>NUCLEOTIDE SEQUENCE [LARGE SCALE GENOMIC DNA]</scope>
    <source>
        <strain evidence="2 3">17XNL</strain>
    </source>
</reference>
<dbReference type="AlphaFoldDB" id="Q7RKI3"/>
<dbReference type="InParanoid" id="Q7RKI3"/>
<evidence type="ECO:0000256" key="1">
    <source>
        <dbReference type="SAM" id="Phobius"/>
    </source>
</evidence>
<evidence type="ECO:0000313" key="3">
    <source>
        <dbReference type="Proteomes" id="UP000008553"/>
    </source>
</evidence>
<feature type="non-terminal residue" evidence="2">
    <location>
        <position position="63"/>
    </location>
</feature>
<name>Q7RKI3_PLAYO</name>
<keyword evidence="1" id="KW-0472">Membrane</keyword>
<keyword evidence="1" id="KW-0812">Transmembrane</keyword>
<feature type="transmembrane region" description="Helical" evidence="1">
    <location>
        <begin position="26"/>
        <end position="46"/>
    </location>
</feature>
<protein>
    <submittedName>
        <fullName evidence="2">Uncharacterized protein</fullName>
    </submittedName>
</protein>